<keyword evidence="4" id="KW-0411">Iron-sulfur</keyword>
<dbReference type="STRING" id="589865.DaAHT2_1025"/>
<evidence type="ECO:0000313" key="6">
    <source>
        <dbReference type="EMBL" id="ADH85723.1"/>
    </source>
</evidence>
<dbReference type="PANTHER" id="PTHR43687:SF1">
    <property type="entry name" value="FERREDOXIN III"/>
    <property type="match status" value="1"/>
</dbReference>
<dbReference type="OrthoDB" id="5488678at2"/>
<dbReference type="GO" id="GO:0051539">
    <property type="term" value="F:4 iron, 4 sulfur cluster binding"/>
    <property type="evidence" value="ECO:0007669"/>
    <property type="project" value="UniProtKB-KW"/>
</dbReference>
<dbReference type="PROSITE" id="PS00198">
    <property type="entry name" value="4FE4S_FER_1"/>
    <property type="match status" value="1"/>
</dbReference>
<feature type="domain" description="4Fe-4S ferredoxin-type" evidence="5">
    <location>
        <begin position="239"/>
        <end position="268"/>
    </location>
</feature>
<keyword evidence="2" id="KW-0479">Metal-binding</keyword>
<evidence type="ECO:0000256" key="4">
    <source>
        <dbReference type="ARBA" id="ARBA00023014"/>
    </source>
</evidence>
<dbReference type="EMBL" id="CP001940">
    <property type="protein sequence ID" value="ADH85723.1"/>
    <property type="molecule type" value="Genomic_DNA"/>
</dbReference>
<dbReference type="PANTHER" id="PTHR43687">
    <property type="entry name" value="ADENYLYLSULFATE REDUCTASE, BETA SUBUNIT"/>
    <property type="match status" value="1"/>
</dbReference>
<accession>D6Z2E8</accession>
<keyword evidence="1" id="KW-0004">4Fe-4S</keyword>
<evidence type="ECO:0000256" key="3">
    <source>
        <dbReference type="ARBA" id="ARBA00023004"/>
    </source>
</evidence>
<keyword evidence="7" id="KW-1185">Reference proteome</keyword>
<dbReference type="InParanoid" id="D6Z2E8"/>
<reference evidence="7" key="1">
    <citation type="submission" date="2010-02" db="EMBL/GenBank/DDBJ databases">
        <title>Complete sequence of Desulfurivibrio alkaliphilus AHT2.</title>
        <authorList>
            <consortium name="US DOE Joint Genome Institute"/>
            <person name="Pitluck S."/>
            <person name="Chertkov O."/>
            <person name="Detter J.C."/>
            <person name="Han C."/>
            <person name="Tapia R."/>
            <person name="Larimer F."/>
            <person name="Land M."/>
            <person name="Hauser L."/>
            <person name="Kyrpides N."/>
            <person name="Mikhailova N."/>
            <person name="Sorokin D.Y."/>
            <person name="Muyzer G."/>
            <person name="Woyke T."/>
        </authorList>
    </citation>
    <scope>NUCLEOTIDE SEQUENCE [LARGE SCALE GENOMIC DNA]</scope>
    <source>
        <strain evidence="7">DSM 19089 / UNIQEM U267 / AHT2</strain>
    </source>
</reference>
<dbReference type="Gene3D" id="3.30.70.20">
    <property type="match status" value="2"/>
</dbReference>
<feature type="domain" description="4Fe-4S ferredoxin-type" evidence="5">
    <location>
        <begin position="206"/>
        <end position="235"/>
    </location>
</feature>
<dbReference type="AlphaFoldDB" id="D6Z2E8"/>
<dbReference type="KEGG" id="dak:DaAHT2_1025"/>
<sequence>MCEFCTKHGDGQIWFKNAANYGRDLAADLRRRGYIREFFTSTIEEGVASLGRLESLYRRKGKLPERLTRAMVARAKEEHFGQVVTIEDIRTLVGKAATVVRLPCACRWAALKAENRCCYSVSYTPDAWYENLDMGYFGLAQDEGLERLSPEEAIGQMEELEKEGAIHTIWTMMTPFIGAICNCRPAECLGLRALNLEVELMFRGEQVAVVDEQLCNGCGACTEACQFQAIASRQTTDGDRAAISPLQCYGCGLCRNACPTGALSMAERGR</sequence>
<dbReference type="PROSITE" id="PS51379">
    <property type="entry name" value="4FE4S_FER_2"/>
    <property type="match status" value="2"/>
</dbReference>
<gene>
    <name evidence="6" type="ordered locus">DaAHT2_1025</name>
</gene>
<evidence type="ECO:0000256" key="2">
    <source>
        <dbReference type="ARBA" id="ARBA00022723"/>
    </source>
</evidence>
<dbReference type="Pfam" id="PF12838">
    <property type="entry name" value="Fer4_7"/>
    <property type="match status" value="1"/>
</dbReference>
<dbReference type="HOGENOM" id="CLU_989462_0_0_7"/>
<evidence type="ECO:0000313" key="7">
    <source>
        <dbReference type="Proteomes" id="UP000001508"/>
    </source>
</evidence>
<dbReference type="Proteomes" id="UP000001508">
    <property type="component" value="Chromosome"/>
</dbReference>
<dbReference type="RefSeq" id="WP_013163252.1">
    <property type="nucleotide sequence ID" value="NC_014216.1"/>
</dbReference>
<dbReference type="eggNOG" id="COG1148">
    <property type="taxonomic scope" value="Bacteria"/>
</dbReference>
<dbReference type="InterPro" id="IPR017900">
    <property type="entry name" value="4Fe4S_Fe_S_CS"/>
</dbReference>
<proteinExistence type="predicted"/>
<dbReference type="SUPFAM" id="SSF54862">
    <property type="entry name" value="4Fe-4S ferredoxins"/>
    <property type="match status" value="1"/>
</dbReference>
<dbReference type="InterPro" id="IPR017896">
    <property type="entry name" value="4Fe4S_Fe-S-bd"/>
</dbReference>
<evidence type="ECO:0000256" key="1">
    <source>
        <dbReference type="ARBA" id="ARBA00022485"/>
    </source>
</evidence>
<dbReference type="InterPro" id="IPR050572">
    <property type="entry name" value="Fe-S_Ferredoxin"/>
</dbReference>
<keyword evidence="3" id="KW-0408">Iron</keyword>
<name>D6Z2E8_DESAT</name>
<organism evidence="6 7">
    <name type="scientific">Desulfurivibrio alkaliphilus (strain DSM 19089 / UNIQEM U267 / AHT2)</name>
    <dbReference type="NCBI Taxonomy" id="589865"/>
    <lineage>
        <taxon>Bacteria</taxon>
        <taxon>Pseudomonadati</taxon>
        <taxon>Thermodesulfobacteriota</taxon>
        <taxon>Desulfobulbia</taxon>
        <taxon>Desulfobulbales</taxon>
        <taxon>Desulfobulbaceae</taxon>
        <taxon>Desulfurivibrio</taxon>
    </lineage>
</organism>
<dbReference type="GO" id="GO:0046872">
    <property type="term" value="F:metal ion binding"/>
    <property type="evidence" value="ECO:0007669"/>
    <property type="project" value="UniProtKB-KW"/>
</dbReference>
<protein>
    <submittedName>
        <fullName evidence="6">4Fe-4S ferredoxin iron-sulfur binding domain protein</fullName>
    </submittedName>
</protein>
<evidence type="ECO:0000259" key="5">
    <source>
        <dbReference type="PROSITE" id="PS51379"/>
    </source>
</evidence>